<dbReference type="InterPro" id="IPR004089">
    <property type="entry name" value="MCPsignal_dom"/>
</dbReference>
<dbReference type="PRINTS" id="PR00260">
    <property type="entry name" value="CHEMTRNSDUCR"/>
</dbReference>
<reference evidence="7 8" key="2">
    <citation type="journal article" date="2017" name="Genome Announc.">
        <title>Draft genome sequence of Aquitalea magnusonii strain H3, a plant growth-promoting bacterium of duckweed Lemna minor.</title>
        <authorList>
            <person name="Ishizawa H."/>
            <person name="Kuroda M."/>
            <person name="Ike M."/>
        </authorList>
    </citation>
    <scope>NUCLEOTIDE SEQUENCE [LARGE SCALE GENOMIC DNA]</scope>
    <source>
        <strain evidence="7 8">H3</strain>
    </source>
</reference>
<dbReference type="GO" id="GO:0006935">
    <property type="term" value="P:chemotaxis"/>
    <property type="evidence" value="ECO:0007669"/>
    <property type="project" value="UniProtKB-KW"/>
</dbReference>
<dbReference type="RefSeq" id="WP_089083981.1">
    <property type="nucleotide sequence ID" value="NZ_AP018823.1"/>
</dbReference>
<comment type="similarity">
    <text evidence="2">Belongs to the methyl-accepting chemotaxis (MCP) protein family.</text>
</comment>
<keyword evidence="1" id="KW-0145">Chemotaxis</keyword>
<evidence type="ECO:0000256" key="2">
    <source>
        <dbReference type="ARBA" id="ARBA00029447"/>
    </source>
</evidence>
<reference evidence="8" key="3">
    <citation type="journal article" date="2017" name="Plant Physiol. Biochem.">
        <title>Differential oxidative and antioxidative response of duckweed Lemna minor toward plant growth promoting/inhibiting bacteria.</title>
        <authorList>
            <person name="Ishizawa H."/>
            <person name="Kuroda M."/>
            <person name="Morikawa M."/>
            <person name="Ike M."/>
        </authorList>
    </citation>
    <scope>NUCLEOTIDE SEQUENCE [LARGE SCALE GENOMIC DNA]</scope>
    <source>
        <strain evidence="8">H3</strain>
    </source>
</reference>
<dbReference type="EMBL" id="AP018823">
    <property type="protein sequence ID" value="BBF83892.1"/>
    <property type="molecule type" value="Genomic_DNA"/>
</dbReference>
<feature type="domain" description="Methyl-accepting transducer" evidence="6">
    <location>
        <begin position="277"/>
        <end position="492"/>
    </location>
</feature>
<evidence type="ECO:0000313" key="7">
    <source>
        <dbReference type="EMBL" id="BBF83892.1"/>
    </source>
</evidence>
<dbReference type="SUPFAM" id="SSF58104">
    <property type="entry name" value="Methyl-accepting chemotaxis protein (MCP) signaling domain"/>
    <property type="match status" value="1"/>
</dbReference>
<evidence type="ECO:0000256" key="5">
    <source>
        <dbReference type="SAM" id="MobiDB-lite"/>
    </source>
</evidence>
<keyword evidence="8" id="KW-1185">Reference proteome</keyword>
<reference evidence="8" key="1">
    <citation type="journal article" date="2017" name="Biotechnol. Biofuels">
        <title>Evaluation of environmental bacterial communities as a factor affecting the growth of duckweed Lemna minor.</title>
        <authorList>
            <person name="Ishizawa H."/>
            <person name="Kuroda M."/>
            <person name="Morikawa M."/>
            <person name="Ike M."/>
        </authorList>
    </citation>
    <scope>NUCLEOTIDE SEQUENCE [LARGE SCALE GENOMIC DNA]</scope>
    <source>
        <strain evidence="8">H3</strain>
    </source>
</reference>
<dbReference type="AlphaFoldDB" id="A0A3G9GCS4"/>
<dbReference type="Gene3D" id="1.10.287.950">
    <property type="entry name" value="Methyl-accepting chemotaxis protein"/>
    <property type="match status" value="1"/>
</dbReference>
<keyword evidence="4" id="KW-0175">Coiled coil</keyword>
<evidence type="ECO:0000259" key="6">
    <source>
        <dbReference type="PROSITE" id="PS50111"/>
    </source>
</evidence>
<gene>
    <name evidence="7" type="ORF">DLM_0210</name>
</gene>
<feature type="compositionally biased region" description="Polar residues" evidence="5">
    <location>
        <begin position="468"/>
        <end position="480"/>
    </location>
</feature>
<dbReference type="InterPro" id="IPR051310">
    <property type="entry name" value="MCP_chemotaxis"/>
</dbReference>
<dbReference type="GO" id="GO:0005886">
    <property type="term" value="C:plasma membrane"/>
    <property type="evidence" value="ECO:0007669"/>
    <property type="project" value="TreeGrafter"/>
</dbReference>
<sequence length="548" mass="58874">MKKSAPMGITMRLSLGFGSILLLLLLCVSAALYSFERSSVMLGNMRVNDRDASRVSTLIEQLQELRVVYRNVIIYPDLHAINMAIQKYNEARQRYLDSERVLVRDMLAEQALTRHERDLLAQLATARPPAFSAMDKSEGQAANNEKDTAIQLMKTEVTPAMERLMDILRQLYDTEQNLNEEARQQTEQSIQQAHDIMSILAITALLLGSVLAALIVRSLRRIIGGEPHAVAEIMQQLAAGKLDGRLSLRKGDNSSMMYSVARTVSTLSGIMAEVKNSSANLASAAQQLTATSQALSQSASESAAGIEETTSAVEEMSAAINQTNDNARITEGIAEQAAREATEGGEAVRQTAAAMRQIAERIGIIDDIAYQTNLLALNAAIEAARAGEHGKGFAVVAAEVRKLAERSQVAAQEISQVAASSVGLAEQAGKLLEGMVRSSGRTADLVQEIAAASSEQASAVNQISSAVQQQNGSTQQNASVSEELASTAEQMSSQAENLLELMNYFRFKDSQGEAAAGPHEPPSAQAGLSAPLRRIGGSHADDADFIRY</sequence>
<evidence type="ECO:0000256" key="3">
    <source>
        <dbReference type="PROSITE-ProRule" id="PRU00284"/>
    </source>
</evidence>
<feature type="coiled-coil region" evidence="4">
    <location>
        <begin position="161"/>
        <end position="188"/>
    </location>
</feature>
<dbReference type="InterPro" id="IPR004090">
    <property type="entry name" value="Chemotax_Me-accpt_rcpt"/>
</dbReference>
<dbReference type="Proteomes" id="UP000198290">
    <property type="component" value="Chromosome"/>
</dbReference>
<dbReference type="PROSITE" id="PS50111">
    <property type="entry name" value="CHEMOTAXIS_TRANSDUC_2"/>
    <property type="match status" value="1"/>
</dbReference>
<keyword evidence="3" id="KW-0807">Transducer</keyword>
<feature type="region of interest" description="Disordered" evidence="5">
    <location>
        <begin position="512"/>
        <end position="535"/>
    </location>
</feature>
<protein>
    <submittedName>
        <fullName evidence="7">Methyl-accepting chemotaxis protein I</fullName>
    </submittedName>
</protein>
<name>A0A3G9GCS4_9NEIS</name>
<feature type="region of interest" description="Disordered" evidence="5">
    <location>
        <begin position="468"/>
        <end position="492"/>
    </location>
</feature>
<dbReference type="SMART" id="SM00283">
    <property type="entry name" value="MA"/>
    <property type="match status" value="1"/>
</dbReference>
<dbReference type="PANTHER" id="PTHR43531:SF11">
    <property type="entry name" value="METHYL-ACCEPTING CHEMOTAXIS PROTEIN 3"/>
    <property type="match status" value="1"/>
</dbReference>
<dbReference type="Pfam" id="PF00015">
    <property type="entry name" value="MCPsignal"/>
    <property type="match status" value="1"/>
</dbReference>
<accession>A0A3G9GCS4</accession>
<dbReference type="KEGG" id="amah:DLM_0210"/>
<evidence type="ECO:0000256" key="4">
    <source>
        <dbReference type="SAM" id="Coils"/>
    </source>
</evidence>
<evidence type="ECO:0000313" key="8">
    <source>
        <dbReference type="Proteomes" id="UP000198290"/>
    </source>
</evidence>
<dbReference type="OrthoDB" id="8899037at2"/>
<dbReference type="GO" id="GO:0004888">
    <property type="term" value="F:transmembrane signaling receptor activity"/>
    <property type="evidence" value="ECO:0007669"/>
    <property type="project" value="InterPro"/>
</dbReference>
<dbReference type="PANTHER" id="PTHR43531">
    <property type="entry name" value="PROTEIN ICFG"/>
    <property type="match status" value="1"/>
</dbReference>
<organism evidence="7 8">
    <name type="scientific">Aquitalea magnusonii</name>
    <dbReference type="NCBI Taxonomy" id="332411"/>
    <lineage>
        <taxon>Bacteria</taxon>
        <taxon>Pseudomonadati</taxon>
        <taxon>Pseudomonadota</taxon>
        <taxon>Betaproteobacteria</taxon>
        <taxon>Neisseriales</taxon>
        <taxon>Chromobacteriaceae</taxon>
        <taxon>Aquitalea</taxon>
    </lineage>
</organism>
<evidence type="ECO:0000256" key="1">
    <source>
        <dbReference type="ARBA" id="ARBA00022500"/>
    </source>
</evidence>
<dbReference type="GO" id="GO:0007165">
    <property type="term" value="P:signal transduction"/>
    <property type="evidence" value="ECO:0007669"/>
    <property type="project" value="UniProtKB-KW"/>
</dbReference>
<proteinExistence type="inferred from homology"/>